<gene>
    <name evidence="8" type="ORF">TheveDRAFT_0470</name>
</gene>
<evidence type="ECO:0000256" key="3">
    <source>
        <dbReference type="ARBA" id="ARBA00022729"/>
    </source>
</evidence>
<feature type="domain" description="POTRA" evidence="7">
    <location>
        <begin position="27"/>
        <end position="98"/>
    </location>
</feature>
<evidence type="ECO:0000313" key="8">
    <source>
        <dbReference type="EMBL" id="EHM09631.1"/>
    </source>
</evidence>
<dbReference type="Gene3D" id="3.10.20.310">
    <property type="entry name" value="membrane protein fhac"/>
    <property type="match status" value="3"/>
</dbReference>
<evidence type="ECO:0000256" key="2">
    <source>
        <dbReference type="ARBA" id="ARBA00022692"/>
    </source>
</evidence>
<comment type="subcellular location">
    <subcellularLocation>
        <location evidence="1">Membrane</location>
    </subcellularLocation>
</comment>
<dbReference type="InterPro" id="IPR034746">
    <property type="entry name" value="POTRA"/>
</dbReference>
<sequence>MRVWRSFLFLFVFLAACAIPAFGDEGVAIVSLDVEGLDKTVPSYVLGVVSSKVGEVVSPDKLDRDREAVYDLGFYETVDYRVEDVQGGARVVFQVKENPVVQALKFKGNSAYREEELKVLCFTAPGNIFNRVFFRNDLQRITDKYRKDGYVMMRVQDVEIKDGVVEVTILEPRVGEVVIQGNKKTKDYVIRREIKIAKGDLFNATVLRHSLNRLQAKGYFEDVSVGFEPTEDPGVMDLIVTLEEAKTGKLGLSIGHGSQSGWSGGLSFQDSNWQGLGTNLSVGFELGDNEQYWGYYSQPYMDQDTYSWNLGVYKKKWTDYDYYKNNVWKFTYDQEKTGAYIGAGKKFRGNDQLSWFVTLDWHKVDNVITSGDATDEEKRELEDGSNASVTVSVTRNTLDPYLSYPKGDVETLNFEKGFTGLGGDWDYTKYWLEARYYAPLFKLMEYLDFGSKGEDNPLLFALRARAGWGEGDVPWGEMYVVGGANSLRGYKDNYFRGEEMFLLNAEVRIPMDDNISLVFFYDAGKAWKKADNQGMDLSDLSSSKGIGIRVKTPLGNMRLDFAQGDDESRTHFGFGDMF</sequence>
<dbReference type="Pfam" id="PF07244">
    <property type="entry name" value="POTRA"/>
    <property type="match status" value="3"/>
</dbReference>
<evidence type="ECO:0000256" key="5">
    <source>
        <dbReference type="ARBA" id="ARBA00023237"/>
    </source>
</evidence>
<evidence type="ECO:0000313" key="9">
    <source>
        <dbReference type="Proteomes" id="UP000005730"/>
    </source>
</evidence>
<evidence type="ECO:0000256" key="4">
    <source>
        <dbReference type="ARBA" id="ARBA00023136"/>
    </source>
</evidence>
<protein>
    <submittedName>
        <fullName evidence="8">Outer membrane protein/protective antigen OMA87</fullName>
    </submittedName>
</protein>
<name>H0UQ02_9BACT</name>
<dbReference type="PANTHER" id="PTHR12815">
    <property type="entry name" value="SORTING AND ASSEMBLY MACHINERY SAMM50 PROTEIN FAMILY MEMBER"/>
    <property type="match status" value="1"/>
</dbReference>
<feature type="chain" id="PRO_5003540944" evidence="6">
    <location>
        <begin position="24"/>
        <end position="578"/>
    </location>
</feature>
<dbReference type="PROSITE" id="PS51779">
    <property type="entry name" value="POTRA"/>
    <property type="match status" value="2"/>
</dbReference>
<dbReference type="GO" id="GO:0019867">
    <property type="term" value="C:outer membrane"/>
    <property type="evidence" value="ECO:0007669"/>
    <property type="project" value="InterPro"/>
</dbReference>
<dbReference type="eggNOG" id="COG4775">
    <property type="taxonomic scope" value="Bacteria"/>
</dbReference>
<reference evidence="8 9" key="1">
    <citation type="submission" date="2011-10" db="EMBL/GenBank/DDBJ databases">
        <title>The Noncontiguous Finished genome of Thermanaerovibrio velox DSM 12556.</title>
        <authorList>
            <consortium name="US DOE Joint Genome Institute (JGI-PGF)"/>
            <person name="Lucas S."/>
            <person name="Copeland A."/>
            <person name="Lapidus A."/>
            <person name="Glavina del Rio T."/>
            <person name="Dalin E."/>
            <person name="Tice H."/>
            <person name="Bruce D."/>
            <person name="Goodwin L."/>
            <person name="Pitluck S."/>
            <person name="Peters L."/>
            <person name="Mikhailova N."/>
            <person name="Teshima H."/>
            <person name="Kyrpides N."/>
            <person name="Mavromatis K."/>
            <person name="Ivanova N."/>
            <person name="Markowitz V."/>
            <person name="Cheng J.-F."/>
            <person name="Hugenholtz P."/>
            <person name="Woyke T."/>
            <person name="Wu D."/>
            <person name="Spring S."/>
            <person name="Brambilla E.-M."/>
            <person name="Klenk H.-P."/>
            <person name="Eisen J.A."/>
        </authorList>
    </citation>
    <scope>NUCLEOTIDE SEQUENCE [LARGE SCALE GENOMIC DNA]</scope>
    <source>
        <strain evidence="8 9">DSM 12556</strain>
    </source>
</reference>
<keyword evidence="2" id="KW-0812">Transmembrane</keyword>
<feature type="domain" description="POTRA" evidence="7">
    <location>
        <begin position="172"/>
        <end position="245"/>
    </location>
</feature>
<feature type="signal peptide" evidence="6">
    <location>
        <begin position="1"/>
        <end position="23"/>
    </location>
</feature>
<dbReference type="AlphaFoldDB" id="H0UQ02"/>
<proteinExistence type="predicted"/>
<evidence type="ECO:0000256" key="1">
    <source>
        <dbReference type="ARBA" id="ARBA00004370"/>
    </source>
</evidence>
<accession>H0UQ02</accession>
<dbReference type="PANTHER" id="PTHR12815:SF47">
    <property type="entry name" value="TRANSLOCATION AND ASSEMBLY MODULE SUBUNIT TAMA"/>
    <property type="match status" value="1"/>
</dbReference>
<dbReference type="HOGENOM" id="CLU_007664_4_0_0"/>
<dbReference type="Gene3D" id="2.40.160.50">
    <property type="entry name" value="membrane protein fhac: a member of the omp85/tpsb transporter family"/>
    <property type="match status" value="1"/>
</dbReference>
<keyword evidence="9" id="KW-1185">Reference proteome</keyword>
<evidence type="ECO:0000256" key="6">
    <source>
        <dbReference type="SAM" id="SignalP"/>
    </source>
</evidence>
<dbReference type="PROSITE" id="PS51257">
    <property type="entry name" value="PROKAR_LIPOPROTEIN"/>
    <property type="match status" value="1"/>
</dbReference>
<evidence type="ECO:0000259" key="7">
    <source>
        <dbReference type="PROSITE" id="PS51779"/>
    </source>
</evidence>
<dbReference type="InterPro" id="IPR000184">
    <property type="entry name" value="Bac_surfAg_D15"/>
</dbReference>
<dbReference type="STRING" id="926567.TheveDRAFT_0470"/>
<keyword evidence="3 6" id="KW-0732">Signal</keyword>
<dbReference type="Pfam" id="PF01103">
    <property type="entry name" value="Omp85"/>
    <property type="match status" value="1"/>
</dbReference>
<organism evidence="8 9">
    <name type="scientific">Thermanaerovibrio velox DSM 12556</name>
    <dbReference type="NCBI Taxonomy" id="926567"/>
    <lineage>
        <taxon>Bacteria</taxon>
        <taxon>Thermotogati</taxon>
        <taxon>Synergistota</taxon>
        <taxon>Synergistia</taxon>
        <taxon>Synergistales</taxon>
        <taxon>Synergistaceae</taxon>
        <taxon>Thermanaerovibrio</taxon>
    </lineage>
</organism>
<dbReference type="InterPro" id="IPR039910">
    <property type="entry name" value="D15-like"/>
</dbReference>
<keyword evidence="5" id="KW-0998">Cell outer membrane</keyword>
<dbReference type="RefSeq" id="WP_006583125.1">
    <property type="nucleotide sequence ID" value="NZ_CM001377.1"/>
</dbReference>
<dbReference type="InterPro" id="IPR010827">
    <property type="entry name" value="BamA/TamA_POTRA"/>
</dbReference>
<dbReference type="EMBL" id="CM001377">
    <property type="protein sequence ID" value="EHM09631.1"/>
    <property type="molecule type" value="Genomic_DNA"/>
</dbReference>
<dbReference type="Proteomes" id="UP000005730">
    <property type="component" value="Chromosome"/>
</dbReference>
<keyword evidence="4" id="KW-0472">Membrane</keyword>